<feature type="region of interest" description="Disordered" evidence="5">
    <location>
        <begin position="284"/>
        <end position="313"/>
    </location>
</feature>
<evidence type="ECO:0000313" key="8">
    <source>
        <dbReference type="EMBL" id="SMF11791.1"/>
    </source>
</evidence>
<dbReference type="GO" id="GO:0005886">
    <property type="term" value="C:plasma membrane"/>
    <property type="evidence" value="ECO:0007669"/>
    <property type="project" value="TreeGrafter"/>
</dbReference>
<evidence type="ECO:0000256" key="6">
    <source>
        <dbReference type="SAM" id="Phobius"/>
    </source>
</evidence>
<feature type="domain" description="Cytochrome c-type biogenesis protein H TPR" evidence="7">
    <location>
        <begin position="133"/>
        <end position="262"/>
    </location>
</feature>
<dbReference type="InterPro" id="IPR011990">
    <property type="entry name" value="TPR-like_helical_dom_sf"/>
</dbReference>
<evidence type="ECO:0000256" key="3">
    <source>
        <dbReference type="ARBA" id="ARBA00022748"/>
    </source>
</evidence>
<dbReference type="PANTHER" id="PTHR47870">
    <property type="entry name" value="CYTOCHROME C-TYPE BIOGENESIS PROTEIN CCMH"/>
    <property type="match status" value="1"/>
</dbReference>
<evidence type="ECO:0000256" key="2">
    <source>
        <dbReference type="ARBA" id="ARBA00022737"/>
    </source>
</evidence>
<evidence type="ECO:0000256" key="4">
    <source>
        <dbReference type="ARBA" id="ARBA00022803"/>
    </source>
</evidence>
<keyword evidence="4" id="KW-0802">TPR repeat</keyword>
<accession>A0A1Y6BMW7</accession>
<keyword evidence="6" id="KW-0812">Transmembrane</keyword>
<evidence type="ECO:0000259" key="7">
    <source>
        <dbReference type="Pfam" id="PF23914"/>
    </source>
</evidence>
<dbReference type="EMBL" id="FWZX01000005">
    <property type="protein sequence ID" value="SMF11791.1"/>
    <property type="molecule type" value="Genomic_DNA"/>
</dbReference>
<dbReference type="SUPFAM" id="SSF48452">
    <property type="entry name" value="TPR-like"/>
    <property type="match status" value="1"/>
</dbReference>
<feature type="transmembrane region" description="Helical" evidence="6">
    <location>
        <begin position="100"/>
        <end position="121"/>
    </location>
</feature>
<dbReference type="InterPro" id="IPR019734">
    <property type="entry name" value="TPR_rpt"/>
</dbReference>
<dbReference type="InterPro" id="IPR051263">
    <property type="entry name" value="C-type_cytochrome_biogenesis"/>
</dbReference>
<dbReference type="Gene3D" id="1.25.40.10">
    <property type="entry name" value="Tetratricopeptide repeat domain"/>
    <property type="match status" value="2"/>
</dbReference>
<sequence>MTTFFLIAAALLALLATAALVWPLLWRARAALPRSDYDLTVYRDQLAEIERDHQRGVLDAAEAEASRLEVQRRLLAADRRGAGEAAGAAAGAAAARRRDWFLPLVVGLLVPGLSLGGYLLLGRPDVPSVDFAQQQAAVSDMAGLAKQLRDRLAGEPDNTQGWELLGRTYLELDRPADAAEAFRTALAHGADRGRLNSELGEALVAAGQGRVGKEARAAFAQALQADSRDPRARYYAGLAMVQDGRGEEGLKLWKELAASSPPGAPWLPSLNQSIASLSAQLGQAPVAGGAPGTAPGPGMPGPSQQDVEAAGKLSDADRAAFIRSMVERLATRLKEEPGDIDGWLRLARARQVLGETDQAVEALRSAQKQLAGRPAGDAQRQSVEQALKALGQQP</sequence>
<keyword evidence="6" id="KW-1133">Transmembrane helix</keyword>
<name>A0A1Y6BMW7_9PROT</name>
<dbReference type="STRING" id="560819.SAMN05428998_10534"/>
<dbReference type="Pfam" id="PF23914">
    <property type="entry name" value="TPR_CcmH_CycH"/>
    <property type="match status" value="1"/>
</dbReference>
<evidence type="ECO:0000256" key="1">
    <source>
        <dbReference type="ARBA" id="ARBA00004196"/>
    </source>
</evidence>
<keyword evidence="2" id="KW-0677">Repeat</keyword>
<dbReference type="PANTHER" id="PTHR47870:SF1">
    <property type="entry name" value="CYTOCHROME C-TYPE BIOGENESIS PROTEIN CCMH"/>
    <property type="match status" value="1"/>
</dbReference>
<evidence type="ECO:0000313" key="9">
    <source>
        <dbReference type="Proteomes" id="UP000192917"/>
    </source>
</evidence>
<comment type="subcellular location">
    <subcellularLocation>
        <location evidence="1">Cell envelope</location>
    </subcellularLocation>
</comment>
<protein>
    <submittedName>
        <fullName evidence="8">Cytochrome c-type biogenesis protein CcmH</fullName>
    </submittedName>
</protein>
<keyword evidence="3" id="KW-0201">Cytochrome c-type biogenesis</keyword>
<proteinExistence type="predicted"/>
<keyword evidence="6" id="KW-0472">Membrane</keyword>
<dbReference type="Proteomes" id="UP000192917">
    <property type="component" value="Unassembled WGS sequence"/>
</dbReference>
<evidence type="ECO:0000256" key="5">
    <source>
        <dbReference type="SAM" id="MobiDB-lite"/>
    </source>
</evidence>
<gene>
    <name evidence="8" type="ORF">SAMN05428998_10534</name>
</gene>
<dbReference type="SMART" id="SM00028">
    <property type="entry name" value="TPR"/>
    <property type="match status" value="2"/>
</dbReference>
<dbReference type="RefSeq" id="WP_085122056.1">
    <property type="nucleotide sequence ID" value="NZ_FWZX01000005.1"/>
</dbReference>
<organism evidence="8 9">
    <name type="scientific">Tistlia consotensis USBA 355</name>
    <dbReference type="NCBI Taxonomy" id="560819"/>
    <lineage>
        <taxon>Bacteria</taxon>
        <taxon>Pseudomonadati</taxon>
        <taxon>Pseudomonadota</taxon>
        <taxon>Alphaproteobacteria</taxon>
        <taxon>Rhodospirillales</taxon>
        <taxon>Rhodovibrionaceae</taxon>
        <taxon>Tistlia</taxon>
    </lineage>
</organism>
<keyword evidence="9" id="KW-1185">Reference proteome</keyword>
<dbReference type="GO" id="GO:0017004">
    <property type="term" value="P:cytochrome complex assembly"/>
    <property type="evidence" value="ECO:0007669"/>
    <property type="project" value="UniProtKB-KW"/>
</dbReference>
<reference evidence="8 9" key="1">
    <citation type="submission" date="2017-04" db="EMBL/GenBank/DDBJ databases">
        <authorList>
            <person name="Afonso C.L."/>
            <person name="Miller P.J."/>
            <person name="Scott M.A."/>
            <person name="Spackman E."/>
            <person name="Goraichik I."/>
            <person name="Dimitrov K.M."/>
            <person name="Suarez D.L."/>
            <person name="Swayne D.E."/>
        </authorList>
    </citation>
    <scope>NUCLEOTIDE SEQUENCE [LARGE SCALE GENOMIC DNA]</scope>
    <source>
        <strain evidence="8 9">USBA 355</strain>
    </source>
</reference>
<dbReference type="AlphaFoldDB" id="A0A1Y6BMW7"/>
<dbReference type="InterPro" id="IPR017560">
    <property type="entry name" value="Cyt_c_biogenesis_CcmI"/>
</dbReference>
<dbReference type="GO" id="GO:0030313">
    <property type="term" value="C:cell envelope"/>
    <property type="evidence" value="ECO:0007669"/>
    <property type="project" value="UniProtKB-SubCell"/>
</dbReference>
<dbReference type="NCBIfam" id="TIGR03142">
    <property type="entry name" value="cytochro_ccmI"/>
    <property type="match status" value="1"/>
</dbReference>
<dbReference type="InterPro" id="IPR056413">
    <property type="entry name" value="TPR_CcmH_CycH"/>
</dbReference>